<dbReference type="Proteomes" id="UP000234681">
    <property type="component" value="Chromosome 1"/>
</dbReference>
<reference evidence="10" key="1">
    <citation type="submission" date="2005-09" db="EMBL/GenBank/DDBJ databases">
        <authorList>
            <person name="Mural R.J."/>
            <person name="Li P.W."/>
            <person name="Adams M.D."/>
            <person name="Amanatides P.G."/>
            <person name="Baden-Tillson H."/>
            <person name="Barnstead M."/>
            <person name="Chin S.H."/>
            <person name="Dew I."/>
            <person name="Evans C.A."/>
            <person name="Ferriera S."/>
            <person name="Flanigan M."/>
            <person name="Fosler C."/>
            <person name="Glodek A."/>
            <person name="Gu Z."/>
            <person name="Holt R.A."/>
            <person name="Jennings D."/>
            <person name="Kraft C.L."/>
            <person name="Lu F."/>
            <person name="Nguyen T."/>
            <person name="Nusskern D.R."/>
            <person name="Pfannkoch C.M."/>
            <person name="Sitter C."/>
            <person name="Sutton G.G."/>
            <person name="Venter J.C."/>
            <person name="Wang Z."/>
            <person name="Woodage T."/>
            <person name="Zheng X.H."/>
            <person name="Zhong F."/>
        </authorList>
    </citation>
    <scope>NUCLEOTIDE SEQUENCE [LARGE SCALE GENOMIC DNA]</scope>
    <source>
        <strain>BN</strain>
        <strain evidence="10">Sprague-Dawley</strain>
    </source>
</reference>
<sequence length="129" mass="13848">MGLSYRDASAVLGARIQECCWGGGVTGIPSPLTSIDLTSPYLCAELSEVLWAMVMRIGLGMGREIGVASVVLVPVFAAFAVLTVAILLVMEGLSAFLHALRLHWVEFQNKFYSGTGYKLSPFAFTVDSD</sequence>
<keyword evidence="8" id="KW-0375">Hydrogen ion transport</keyword>
<keyword evidence="6 8" id="KW-0406">Ion transport</keyword>
<evidence type="ECO:0000256" key="7">
    <source>
        <dbReference type="ARBA" id="ARBA00023136"/>
    </source>
</evidence>
<feature type="transmembrane region" description="Helical" evidence="8">
    <location>
        <begin position="65"/>
        <end position="90"/>
    </location>
</feature>
<evidence type="ECO:0000256" key="6">
    <source>
        <dbReference type="ARBA" id="ARBA00023065"/>
    </source>
</evidence>
<dbReference type="PANTHER" id="PTHR11629">
    <property type="entry name" value="VACUOLAR PROTON ATPASES"/>
    <property type="match status" value="1"/>
</dbReference>
<dbReference type="EMBL" id="CH473953">
    <property type="protein sequence ID" value="EDM12309.1"/>
    <property type="molecule type" value="Genomic_DNA"/>
</dbReference>
<evidence type="ECO:0000256" key="8">
    <source>
        <dbReference type="RuleBase" id="RU361189"/>
    </source>
</evidence>
<protein>
    <recommendedName>
        <fullName evidence="8">V-type proton ATPase subunit a</fullName>
    </recommendedName>
</protein>
<evidence type="ECO:0000256" key="2">
    <source>
        <dbReference type="ARBA" id="ARBA00009904"/>
    </source>
</evidence>
<dbReference type="PANTHER" id="PTHR11629:SF21">
    <property type="entry name" value="V-TYPE PROTON ATPASE 116 KDA SUBUNIT A 3"/>
    <property type="match status" value="1"/>
</dbReference>
<accession>A6HYN2</accession>
<keyword evidence="4 8" id="KW-0812">Transmembrane</keyword>
<comment type="similarity">
    <text evidence="2 8">Belongs to the V-ATPase 116 kDa subunit family.</text>
</comment>
<evidence type="ECO:0000256" key="5">
    <source>
        <dbReference type="ARBA" id="ARBA00022989"/>
    </source>
</evidence>
<dbReference type="AlphaFoldDB" id="A6HYN2"/>
<evidence type="ECO:0000313" key="10">
    <source>
        <dbReference type="Proteomes" id="UP000234681"/>
    </source>
</evidence>
<gene>
    <name evidence="9" type="ORF">rCG_48498</name>
</gene>
<evidence type="ECO:0000313" key="9">
    <source>
        <dbReference type="EMBL" id="EDM12309.1"/>
    </source>
</evidence>
<comment type="caution">
    <text evidence="8">Lacks conserved residue(s) required for the propagation of feature annotation.</text>
</comment>
<keyword evidence="5 8" id="KW-1133">Transmembrane helix</keyword>
<proteinExistence type="inferred from homology"/>
<evidence type="ECO:0000256" key="3">
    <source>
        <dbReference type="ARBA" id="ARBA00022448"/>
    </source>
</evidence>
<evidence type="ECO:0000256" key="4">
    <source>
        <dbReference type="ARBA" id="ARBA00022692"/>
    </source>
</evidence>
<name>A6HYN2_RAT</name>
<dbReference type="GO" id="GO:0046961">
    <property type="term" value="F:proton-transporting ATPase activity, rotational mechanism"/>
    <property type="evidence" value="ECO:0007669"/>
    <property type="project" value="InterPro"/>
</dbReference>
<comment type="function">
    <text evidence="8">Essential component of the vacuolar proton pump (V-ATPase), a multimeric enzyme that catalyzes the translocation of protons across the membranes. Required for assembly and activity of the V-ATPase.</text>
</comment>
<comment type="subcellular location">
    <subcellularLocation>
        <location evidence="1">Membrane</location>
        <topology evidence="1">Multi-pass membrane protein</topology>
    </subcellularLocation>
</comment>
<dbReference type="InterPro" id="IPR002490">
    <property type="entry name" value="V-ATPase_116kDa_su"/>
</dbReference>
<keyword evidence="7 8" id="KW-0472">Membrane</keyword>
<keyword evidence="3 8" id="KW-0813">Transport</keyword>
<dbReference type="Pfam" id="PF01496">
    <property type="entry name" value="V_ATPase_I"/>
    <property type="match status" value="1"/>
</dbReference>
<organism evidence="9 10">
    <name type="scientific">Rattus norvegicus</name>
    <name type="common">Rat</name>
    <dbReference type="NCBI Taxonomy" id="10116"/>
    <lineage>
        <taxon>Eukaryota</taxon>
        <taxon>Metazoa</taxon>
        <taxon>Chordata</taxon>
        <taxon>Craniata</taxon>
        <taxon>Vertebrata</taxon>
        <taxon>Euteleostomi</taxon>
        <taxon>Mammalia</taxon>
        <taxon>Eutheria</taxon>
        <taxon>Euarchontoglires</taxon>
        <taxon>Glires</taxon>
        <taxon>Rodentia</taxon>
        <taxon>Myomorpha</taxon>
        <taxon>Muroidea</taxon>
        <taxon>Muridae</taxon>
        <taxon>Murinae</taxon>
        <taxon>Rattus</taxon>
    </lineage>
</organism>
<dbReference type="GO" id="GO:0033179">
    <property type="term" value="C:proton-transporting V-type ATPase, V0 domain"/>
    <property type="evidence" value="ECO:0007669"/>
    <property type="project" value="InterPro"/>
</dbReference>
<evidence type="ECO:0000256" key="1">
    <source>
        <dbReference type="ARBA" id="ARBA00004141"/>
    </source>
</evidence>